<keyword evidence="2" id="KW-0732">Signal</keyword>
<gene>
    <name evidence="3" type="ORF">BKA03_000362</name>
</gene>
<keyword evidence="4" id="KW-1185">Reference proteome</keyword>
<feature type="region of interest" description="Disordered" evidence="1">
    <location>
        <begin position="29"/>
        <end position="67"/>
    </location>
</feature>
<sequence length="227" mass="22075">MDVSAHILAVVATATIALAGCTSGGGASSSGASSAGSASPSTTPVATLSASPSPSAPAPSASAATGDCSTDGIVPGRLGCLDTNLPVAGNPGESAVSWEADHCSAGDGRFVFTAAPTLVGLGGEGGGKVGRIDVYDPSLTTAEGIHVGSTAADVATAYPAHPAVTSFSGTKLVVLTGAEGFVTIELADGWGAEPWTVANIRIYATDQDANVPVYGTEDFAGACPMDF</sequence>
<organism evidence="3 4">
    <name type="scientific">Demequina lutea</name>
    <dbReference type="NCBI Taxonomy" id="431489"/>
    <lineage>
        <taxon>Bacteria</taxon>
        <taxon>Bacillati</taxon>
        <taxon>Actinomycetota</taxon>
        <taxon>Actinomycetes</taxon>
        <taxon>Micrococcales</taxon>
        <taxon>Demequinaceae</taxon>
        <taxon>Demequina</taxon>
    </lineage>
</organism>
<dbReference type="Proteomes" id="UP000547973">
    <property type="component" value="Unassembled WGS sequence"/>
</dbReference>
<dbReference type="AlphaFoldDB" id="A0A7Z0CIU4"/>
<accession>A0A7Z0CIU4</accession>
<comment type="caution">
    <text evidence="3">The sequence shown here is derived from an EMBL/GenBank/DDBJ whole genome shotgun (WGS) entry which is preliminary data.</text>
</comment>
<name>A0A7Z0CIU4_9MICO</name>
<proteinExistence type="predicted"/>
<feature type="chain" id="PRO_5038513315" evidence="2">
    <location>
        <begin position="20"/>
        <end position="227"/>
    </location>
</feature>
<dbReference type="RefSeq" id="WP_062074776.1">
    <property type="nucleotide sequence ID" value="NZ_BBRC01000004.1"/>
</dbReference>
<evidence type="ECO:0000313" key="3">
    <source>
        <dbReference type="EMBL" id="NYI40243.1"/>
    </source>
</evidence>
<evidence type="ECO:0000256" key="2">
    <source>
        <dbReference type="SAM" id="SignalP"/>
    </source>
</evidence>
<feature type="compositionally biased region" description="Low complexity" evidence="1">
    <location>
        <begin position="29"/>
        <end position="66"/>
    </location>
</feature>
<protein>
    <submittedName>
        <fullName evidence="3">Uncharacterized protein</fullName>
    </submittedName>
</protein>
<dbReference type="EMBL" id="JACBZO010000001">
    <property type="protein sequence ID" value="NYI40243.1"/>
    <property type="molecule type" value="Genomic_DNA"/>
</dbReference>
<evidence type="ECO:0000256" key="1">
    <source>
        <dbReference type="SAM" id="MobiDB-lite"/>
    </source>
</evidence>
<evidence type="ECO:0000313" key="4">
    <source>
        <dbReference type="Proteomes" id="UP000547973"/>
    </source>
</evidence>
<reference evidence="3 4" key="1">
    <citation type="submission" date="2020-07" db="EMBL/GenBank/DDBJ databases">
        <title>Sequencing the genomes of 1000 actinobacteria strains.</title>
        <authorList>
            <person name="Klenk H.-P."/>
        </authorList>
    </citation>
    <scope>NUCLEOTIDE SEQUENCE [LARGE SCALE GENOMIC DNA]</scope>
    <source>
        <strain evidence="3 4">DSM 19970</strain>
    </source>
</reference>
<feature type="signal peptide" evidence="2">
    <location>
        <begin position="1"/>
        <end position="19"/>
    </location>
</feature>